<evidence type="ECO:0000256" key="1">
    <source>
        <dbReference type="SAM" id="Coils"/>
    </source>
</evidence>
<dbReference type="Gene3D" id="3.40.50.300">
    <property type="entry name" value="P-loop containing nucleotide triphosphate hydrolases"/>
    <property type="match status" value="1"/>
</dbReference>
<sequence>MYEIFKNNHSLLIALESDLFESNIKVKELESHNNSLSKLISIGTEIVNKSESSDCPLCSKKYGNFQELKAAIESNKIIGLLSANLIKNNLEIKEKIENIKHENKKIELEYSSIVILQLDKQLNIKNSISTENFSLNIDKKAINNILSDFEKQLKDKIKLTGYKSEKDFNNDLLTRKDNLLRNDSGINYQINNVIKNIDATKKEISKINNIISISNKEQLYIINDTLYKDFKKESVPFLNNVFNDINYSQELLNKHLEKSKIIINELSNVINLENYRINELKSNIPLEYKNATSDYIDSLIKEIDVDCIEIDEYLKEYKKCFPDNISYWSDLEYCKKYITLKLGQLENSLAKTVVKLDELNVLTNLSSKAGLLSESISIQKENIELEIDIKNNIDLKYILTADIDIIDNEIKRFIDDYFHVNLINEIYNSIDPHPEFKEIKFDYVPAKYPELHIKVKGEETDRISPALNFSSAQVNVLSLSIFLAKALNTSSGNDNEARCIFIDDPIQSMDAINVLSIIDLLRNIAFRSDNQLVISTHDENFYELLKKKIPSNIFKSKYLKLESFGIVTVDE</sequence>
<dbReference type="Proteomes" id="UP000234420">
    <property type="component" value="Unassembled WGS sequence"/>
</dbReference>
<gene>
    <name evidence="2" type="ORF">CIK00_13825</name>
</gene>
<proteinExistence type="predicted"/>
<dbReference type="InterPro" id="IPR027417">
    <property type="entry name" value="P-loop_NTPase"/>
</dbReference>
<reference evidence="2 3" key="1">
    <citation type="journal article" date="2018" name="Syst. Appl. Microbiol.">
        <title>Photobacterium carnosum sp. nov., isolated from spoiled modified atmosphere packaged poultry meat.</title>
        <authorList>
            <person name="Hilgarth M."/>
            <person name="Fuertes S."/>
            <person name="Ehrmann M."/>
            <person name="Vogel R.F."/>
        </authorList>
    </citation>
    <scope>NUCLEOTIDE SEQUENCE [LARGE SCALE GENOMIC DNA]</scope>
    <source>
        <strain evidence="2 3">TMW 2.2021</strain>
    </source>
</reference>
<dbReference type="PANTHER" id="PTHR32114">
    <property type="entry name" value="ABC TRANSPORTER ABCH.3"/>
    <property type="match status" value="1"/>
</dbReference>
<evidence type="ECO:0008006" key="4">
    <source>
        <dbReference type="Google" id="ProtNLM"/>
    </source>
</evidence>
<accession>A0A2N4UQR6</accession>
<dbReference type="RefSeq" id="WP_101769427.1">
    <property type="nucleotide sequence ID" value="NZ_BPPU01000002.1"/>
</dbReference>
<evidence type="ECO:0000313" key="2">
    <source>
        <dbReference type="EMBL" id="PLC57365.1"/>
    </source>
</evidence>
<dbReference type="PANTHER" id="PTHR32114:SF2">
    <property type="entry name" value="ABC TRANSPORTER ABCH.3"/>
    <property type="match status" value="1"/>
</dbReference>
<keyword evidence="1" id="KW-0175">Coiled coil</keyword>
<feature type="coiled-coil region" evidence="1">
    <location>
        <begin position="82"/>
        <end position="109"/>
    </location>
</feature>
<protein>
    <recommendedName>
        <fullName evidence="4">Rad50/SbcC-type AAA domain-containing protein</fullName>
    </recommendedName>
</protein>
<dbReference type="EMBL" id="NPIB01000017">
    <property type="protein sequence ID" value="PLC57365.1"/>
    <property type="molecule type" value="Genomic_DNA"/>
</dbReference>
<dbReference type="SUPFAM" id="SSF52540">
    <property type="entry name" value="P-loop containing nucleoside triphosphate hydrolases"/>
    <property type="match status" value="1"/>
</dbReference>
<comment type="caution">
    <text evidence="2">The sequence shown here is derived from an EMBL/GenBank/DDBJ whole genome shotgun (WGS) entry which is preliminary data.</text>
</comment>
<name>A0A2N4UQR6_9GAMM</name>
<organism evidence="2 3">
    <name type="scientific">Photobacterium carnosum</name>
    <dbReference type="NCBI Taxonomy" id="2023717"/>
    <lineage>
        <taxon>Bacteria</taxon>
        <taxon>Pseudomonadati</taxon>
        <taxon>Pseudomonadota</taxon>
        <taxon>Gammaproteobacteria</taxon>
        <taxon>Vibrionales</taxon>
        <taxon>Vibrionaceae</taxon>
        <taxon>Photobacterium</taxon>
    </lineage>
</organism>
<evidence type="ECO:0000313" key="3">
    <source>
        <dbReference type="Proteomes" id="UP000234420"/>
    </source>
</evidence>
<keyword evidence="3" id="KW-1185">Reference proteome</keyword>
<dbReference type="AlphaFoldDB" id="A0A2N4UQR6"/>